<sequence>MKQMQKQTEAMDVSRDKNSSQFRQYLLQGCKYFTKAIMKPRNSKVINDYLNQLGEDNLPRQAFHFGRSILG</sequence>
<reference evidence="1" key="1">
    <citation type="submission" date="2019-06" db="EMBL/GenBank/DDBJ databases">
        <authorList>
            <person name="Zheng W."/>
        </authorList>
    </citation>
    <scope>NUCLEOTIDE SEQUENCE</scope>
    <source>
        <strain evidence="1">QDHG01</strain>
    </source>
</reference>
<evidence type="ECO:0000313" key="2">
    <source>
        <dbReference type="Proteomes" id="UP000785679"/>
    </source>
</evidence>
<comment type="caution">
    <text evidence="1">The sequence shown here is derived from an EMBL/GenBank/DDBJ whole genome shotgun (WGS) entry which is preliminary data.</text>
</comment>
<proteinExistence type="predicted"/>
<keyword evidence="2" id="KW-1185">Reference proteome</keyword>
<accession>A0A8J8TB78</accession>
<evidence type="ECO:0000313" key="1">
    <source>
        <dbReference type="EMBL" id="TNV88116.1"/>
    </source>
</evidence>
<dbReference type="AlphaFoldDB" id="A0A8J8TB78"/>
<organism evidence="1 2">
    <name type="scientific">Halteria grandinella</name>
    <dbReference type="NCBI Taxonomy" id="5974"/>
    <lineage>
        <taxon>Eukaryota</taxon>
        <taxon>Sar</taxon>
        <taxon>Alveolata</taxon>
        <taxon>Ciliophora</taxon>
        <taxon>Intramacronucleata</taxon>
        <taxon>Spirotrichea</taxon>
        <taxon>Stichotrichia</taxon>
        <taxon>Sporadotrichida</taxon>
        <taxon>Halteriidae</taxon>
        <taxon>Halteria</taxon>
    </lineage>
</organism>
<gene>
    <name evidence="1" type="ORF">FGO68_gene12497</name>
</gene>
<dbReference type="EMBL" id="RRYP01000069">
    <property type="protein sequence ID" value="TNV88116.1"/>
    <property type="molecule type" value="Genomic_DNA"/>
</dbReference>
<protein>
    <submittedName>
        <fullName evidence="1">Uncharacterized protein</fullName>
    </submittedName>
</protein>
<name>A0A8J8TB78_HALGN</name>
<dbReference type="Proteomes" id="UP000785679">
    <property type="component" value="Unassembled WGS sequence"/>
</dbReference>